<dbReference type="OrthoDB" id="43476at2759"/>
<evidence type="ECO:0008006" key="3">
    <source>
        <dbReference type="Google" id="ProtNLM"/>
    </source>
</evidence>
<evidence type="ECO:0000313" key="2">
    <source>
        <dbReference type="Proteomes" id="UP001153069"/>
    </source>
</evidence>
<organism evidence="1 2">
    <name type="scientific">Seminavis robusta</name>
    <dbReference type="NCBI Taxonomy" id="568900"/>
    <lineage>
        <taxon>Eukaryota</taxon>
        <taxon>Sar</taxon>
        <taxon>Stramenopiles</taxon>
        <taxon>Ochrophyta</taxon>
        <taxon>Bacillariophyta</taxon>
        <taxon>Bacillariophyceae</taxon>
        <taxon>Bacillariophycidae</taxon>
        <taxon>Naviculales</taxon>
        <taxon>Naviculaceae</taxon>
        <taxon>Seminavis</taxon>
    </lineage>
</organism>
<dbReference type="InterPro" id="IPR027417">
    <property type="entry name" value="P-loop_NTPase"/>
</dbReference>
<dbReference type="AlphaFoldDB" id="A0A9N8HGP2"/>
<gene>
    <name evidence="1" type="ORF">SEMRO_495_G154410.1</name>
</gene>
<dbReference type="EMBL" id="CAICTM010000494">
    <property type="protein sequence ID" value="CAB9511645.1"/>
    <property type="molecule type" value="Genomic_DNA"/>
</dbReference>
<dbReference type="GO" id="GO:0016020">
    <property type="term" value="C:membrane"/>
    <property type="evidence" value="ECO:0007669"/>
    <property type="project" value="InterPro"/>
</dbReference>
<dbReference type="GO" id="GO:0008146">
    <property type="term" value="F:sulfotransferase activity"/>
    <property type="evidence" value="ECO:0007669"/>
    <property type="project" value="InterPro"/>
</dbReference>
<reference evidence="1" key="1">
    <citation type="submission" date="2020-06" db="EMBL/GenBank/DDBJ databases">
        <authorList>
            <consortium name="Plant Systems Biology data submission"/>
        </authorList>
    </citation>
    <scope>NUCLEOTIDE SEQUENCE</scope>
    <source>
        <strain evidence="1">D6</strain>
    </source>
</reference>
<comment type="caution">
    <text evidence="1">The sequence shown here is derived from an EMBL/GenBank/DDBJ whole genome shotgun (WGS) entry which is preliminary data.</text>
</comment>
<dbReference type="Pfam" id="PF03567">
    <property type="entry name" value="Sulfotransfer_2"/>
    <property type="match status" value="1"/>
</dbReference>
<name>A0A9N8HGP2_9STRA</name>
<protein>
    <recommendedName>
        <fullName evidence="3">Sulfotransferase</fullName>
    </recommendedName>
</protein>
<accession>A0A9N8HGP2</accession>
<dbReference type="Proteomes" id="UP001153069">
    <property type="component" value="Unassembled WGS sequence"/>
</dbReference>
<evidence type="ECO:0000313" key="1">
    <source>
        <dbReference type="EMBL" id="CAB9511645.1"/>
    </source>
</evidence>
<proteinExistence type="predicted"/>
<dbReference type="InterPro" id="IPR005331">
    <property type="entry name" value="Sulfotransferase"/>
</dbReference>
<dbReference type="Gene3D" id="3.40.50.300">
    <property type="entry name" value="P-loop containing nucleotide triphosphate hydrolases"/>
    <property type="match status" value="1"/>
</dbReference>
<keyword evidence="2" id="KW-1185">Reference proteome</keyword>
<sequence>MYVLVLMILILGIYISLQVSMLSKLGLPATPQYTARTTQSQQRRHRQWVRLIQMRRQPGYEKNTNGAFIHMGKTGGSTLSLRLRNGCHSYMTKPCRSVPLETVASRLVGTYYHVPDFGLIPQSKHPFYIMTLRDPFQRSVSAFVYEHLDNVKARGETISPLSEEAKTEAKKCFPTLETFVEYIGDNPDDYDYPYHRSQIVATNCTSLARAVMDAKVRRFNHFFFPFQKIRDFIPTDNNPIIFATRQEHLWYDWKKINFLLGQVGDVVTPPDKARDLSDVNQPVTRDLSELGRHRLCKALQKEYDGYVRILREAINLNDKDVEESLAEIHQNCPNVIIWDEPDGA</sequence>